<evidence type="ECO:0000256" key="3">
    <source>
        <dbReference type="ARBA" id="ARBA00022475"/>
    </source>
</evidence>
<evidence type="ECO:0000313" key="12">
    <source>
        <dbReference type="EMBL" id="MFA9950819.1"/>
    </source>
</evidence>
<dbReference type="PANTHER" id="PTHR35011">
    <property type="entry name" value="2,3-DIKETO-L-GULONATE TRAP TRANSPORTER SMALL PERMEASE PROTEIN YIAM"/>
    <property type="match status" value="1"/>
</dbReference>
<feature type="transmembrane region" description="Helical" evidence="9">
    <location>
        <begin position="47"/>
        <end position="64"/>
    </location>
</feature>
<organism evidence="12 13">
    <name type="scientific">Dentiradicibacter hellwigii</name>
    <dbReference type="NCBI Taxonomy" id="3149053"/>
    <lineage>
        <taxon>Bacteria</taxon>
        <taxon>Pseudomonadati</taxon>
        <taxon>Pseudomonadota</taxon>
        <taxon>Betaproteobacteria</taxon>
        <taxon>Rhodocyclales</taxon>
        <taxon>Rhodocyclaceae</taxon>
        <taxon>Dentiradicibacter</taxon>
    </lineage>
</organism>
<keyword evidence="4 9" id="KW-0997">Cell inner membrane</keyword>
<evidence type="ECO:0000256" key="10">
    <source>
        <dbReference type="SAM" id="MobiDB-lite"/>
    </source>
</evidence>
<feature type="transmembrane region" description="Helical" evidence="9">
    <location>
        <begin position="126"/>
        <end position="144"/>
    </location>
</feature>
<keyword evidence="13" id="KW-1185">Reference proteome</keyword>
<sequence length="190" mass="21025">MKSFDKFLTRMMNGIIVVSLALMVIMVFSNVVLRYAFNSGITASEELSRLFFLWLIFVGAIVAMRERAHLGVDTLVVRLPRAGRIFCALLSNALMLWVCYLFFVGSWRQTLVGWGTLKPATGIPMAFHYGVGLIMSVGVAIILIGNTWRILRGQANETDLIQVVESEDSPAETPEHESVGATDRSPADRG</sequence>
<evidence type="ECO:0000259" key="11">
    <source>
        <dbReference type="Pfam" id="PF04290"/>
    </source>
</evidence>
<dbReference type="EMBL" id="JBEUWX010000002">
    <property type="protein sequence ID" value="MFA9950819.1"/>
    <property type="molecule type" value="Genomic_DNA"/>
</dbReference>
<feature type="region of interest" description="Disordered" evidence="10">
    <location>
        <begin position="165"/>
        <end position="190"/>
    </location>
</feature>
<dbReference type="Proteomes" id="UP001574673">
    <property type="component" value="Unassembled WGS sequence"/>
</dbReference>
<evidence type="ECO:0000256" key="2">
    <source>
        <dbReference type="ARBA" id="ARBA00022448"/>
    </source>
</evidence>
<keyword evidence="6 9" id="KW-1133">Transmembrane helix</keyword>
<comment type="subcellular location">
    <subcellularLocation>
        <location evidence="1 9">Cell inner membrane</location>
        <topology evidence="1 9">Multi-pass membrane protein</topology>
    </subcellularLocation>
</comment>
<dbReference type="PANTHER" id="PTHR35011:SF2">
    <property type="entry name" value="2,3-DIKETO-L-GULONATE TRAP TRANSPORTER SMALL PERMEASE PROTEIN YIAM"/>
    <property type="match status" value="1"/>
</dbReference>
<evidence type="ECO:0000313" key="13">
    <source>
        <dbReference type="Proteomes" id="UP001574673"/>
    </source>
</evidence>
<dbReference type="InterPro" id="IPR007387">
    <property type="entry name" value="TRAP_DctQ"/>
</dbReference>
<name>A0ABV4UJG6_9RHOO</name>
<comment type="function">
    <text evidence="9">Part of the tripartite ATP-independent periplasmic (TRAP) transport system.</text>
</comment>
<feature type="transmembrane region" description="Helical" evidence="9">
    <location>
        <begin position="12"/>
        <end position="35"/>
    </location>
</feature>
<comment type="subunit">
    <text evidence="9">The complex comprises the extracytoplasmic solute receptor protein and the two transmembrane proteins.</text>
</comment>
<evidence type="ECO:0000256" key="4">
    <source>
        <dbReference type="ARBA" id="ARBA00022519"/>
    </source>
</evidence>
<keyword evidence="3" id="KW-1003">Cell membrane</keyword>
<keyword evidence="5 9" id="KW-0812">Transmembrane</keyword>
<evidence type="ECO:0000256" key="7">
    <source>
        <dbReference type="ARBA" id="ARBA00023136"/>
    </source>
</evidence>
<protein>
    <recommendedName>
        <fullName evidence="9">TRAP transporter small permease protein</fullName>
    </recommendedName>
</protein>
<feature type="transmembrane region" description="Helical" evidence="9">
    <location>
        <begin position="85"/>
        <end position="106"/>
    </location>
</feature>
<keyword evidence="7 9" id="KW-0472">Membrane</keyword>
<keyword evidence="2 9" id="KW-0813">Transport</keyword>
<evidence type="ECO:0000256" key="9">
    <source>
        <dbReference type="RuleBase" id="RU369079"/>
    </source>
</evidence>
<proteinExistence type="inferred from homology"/>
<reference evidence="13" key="1">
    <citation type="submission" date="2024-06" db="EMBL/GenBank/DDBJ databases">
        <title>Radixoralia hellwigii gen. nov., sp nov., isolated from a root canal in the human oral cavity.</title>
        <authorList>
            <person name="Bartsch S."/>
            <person name="Wittmer A."/>
            <person name="Schulz A.-K."/>
            <person name="Neumann-Schaal M."/>
            <person name="Wolf J."/>
            <person name="Gronow S."/>
            <person name="Tennert C."/>
            <person name="Haecker G."/>
            <person name="Cieplik F."/>
            <person name="Al-Ahmad A."/>
        </authorList>
    </citation>
    <scope>NUCLEOTIDE SEQUENCE [LARGE SCALE GENOMIC DNA]</scope>
    <source>
        <strain evidence="13">Wk13</strain>
    </source>
</reference>
<comment type="similarity">
    <text evidence="8 9">Belongs to the TRAP transporter small permease family.</text>
</comment>
<dbReference type="Pfam" id="PF04290">
    <property type="entry name" value="DctQ"/>
    <property type="match status" value="1"/>
</dbReference>
<evidence type="ECO:0000256" key="6">
    <source>
        <dbReference type="ARBA" id="ARBA00022989"/>
    </source>
</evidence>
<comment type="caution">
    <text evidence="12">The sequence shown here is derived from an EMBL/GenBank/DDBJ whole genome shotgun (WGS) entry which is preliminary data.</text>
</comment>
<evidence type="ECO:0000256" key="1">
    <source>
        <dbReference type="ARBA" id="ARBA00004429"/>
    </source>
</evidence>
<evidence type="ECO:0000256" key="8">
    <source>
        <dbReference type="ARBA" id="ARBA00038436"/>
    </source>
</evidence>
<accession>A0ABV4UJG6</accession>
<feature type="domain" description="Tripartite ATP-independent periplasmic transporters DctQ component" evidence="11">
    <location>
        <begin position="23"/>
        <end position="152"/>
    </location>
</feature>
<evidence type="ECO:0000256" key="5">
    <source>
        <dbReference type="ARBA" id="ARBA00022692"/>
    </source>
</evidence>
<gene>
    <name evidence="12" type="ORF">ABCS64_10885</name>
</gene>
<dbReference type="RefSeq" id="WP_418891850.1">
    <property type="nucleotide sequence ID" value="NZ_JBEUWX010000002.1"/>
</dbReference>
<dbReference type="InterPro" id="IPR055348">
    <property type="entry name" value="DctQ"/>
</dbReference>